<dbReference type="AlphaFoldDB" id="A0A6G1CT84"/>
<evidence type="ECO:0000313" key="1">
    <source>
        <dbReference type="EMBL" id="KAF0903307.1"/>
    </source>
</evidence>
<accession>A0A6G1CT84</accession>
<proteinExistence type="predicted"/>
<keyword evidence="2" id="KW-1185">Reference proteome</keyword>
<evidence type="ECO:0000313" key="2">
    <source>
        <dbReference type="Proteomes" id="UP000479710"/>
    </source>
</evidence>
<organism evidence="1 2">
    <name type="scientific">Oryza meyeriana var. granulata</name>
    <dbReference type="NCBI Taxonomy" id="110450"/>
    <lineage>
        <taxon>Eukaryota</taxon>
        <taxon>Viridiplantae</taxon>
        <taxon>Streptophyta</taxon>
        <taxon>Embryophyta</taxon>
        <taxon>Tracheophyta</taxon>
        <taxon>Spermatophyta</taxon>
        <taxon>Magnoliopsida</taxon>
        <taxon>Liliopsida</taxon>
        <taxon>Poales</taxon>
        <taxon>Poaceae</taxon>
        <taxon>BOP clade</taxon>
        <taxon>Oryzoideae</taxon>
        <taxon>Oryzeae</taxon>
        <taxon>Oryzinae</taxon>
        <taxon>Oryza</taxon>
        <taxon>Oryza meyeriana</taxon>
    </lineage>
</organism>
<name>A0A6G1CT84_9ORYZ</name>
<gene>
    <name evidence="1" type="ORF">E2562_026583</name>
</gene>
<sequence length="131" mass="13941">MIVLGQPAKKTLYTVADGVHRPRRETERRWATSSQNGWVVTWDPATLATVLRNPGAGDDAGCKIVLPSFGKTPPAAEACCTLSGEPTDDGGFTVVVVEPPNGSVLWYCHVGSSSPAAAWEKVEYDVKTLLG</sequence>
<evidence type="ECO:0008006" key="3">
    <source>
        <dbReference type="Google" id="ProtNLM"/>
    </source>
</evidence>
<dbReference type="Proteomes" id="UP000479710">
    <property type="component" value="Unassembled WGS sequence"/>
</dbReference>
<reference evidence="1 2" key="1">
    <citation type="submission" date="2019-11" db="EMBL/GenBank/DDBJ databases">
        <title>Whole genome sequence of Oryza granulata.</title>
        <authorList>
            <person name="Li W."/>
        </authorList>
    </citation>
    <scope>NUCLEOTIDE SEQUENCE [LARGE SCALE GENOMIC DNA]</scope>
    <source>
        <strain evidence="2">cv. Menghai</strain>
        <tissue evidence="1">Leaf</tissue>
    </source>
</reference>
<protein>
    <recommendedName>
        <fullName evidence="3">DUF1618 domain-containing protein</fullName>
    </recommendedName>
</protein>
<comment type="caution">
    <text evidence="1">The sequence shown here is derived from an EMBL/GenBank/DDBJ whole genome shotgun (WGS) entry which is preliminary data.</text>
</comment>
<dbReference type="EMBL" id="SPHZ02000008">
    <property type="protein sequence ID" value="KAF0903307.1"/>
    <property type="molecule type" value="Genomic_DNA"/>
</dbReference>
<dbReference type="OrthoDB" id="691321at2759"/>